<evidence type="ECO:0000256" key="8">
    <source>
        <dbReference type="ARBA" id="ARBA00023065"/>
    </source>
</evidence>
<dbReference type="CDD" id="cd03214">
    <property type="entry name" value="ABC_Iron-Siderophores_B12_Hemin"/>
    <property type="match status" value="1"/>
</dbReference>
<feature type="domain" description="ABC transporter" evidence="10">
    <location>
        <begin position="6"/>
        <end position="237"/>
    </location>
</feature>
<dbReference type="SMART" id="SM00382">
    <property type="entry name" value="AAA"/>
    <property type="match status" value="1"/>
</dbReference>
<dbReference type="Pfam" id="PF00005">
    <property type="entry name" value="ABC_tran"/>
    <property type="match status" value="1"/>
</dbReference>
<dbReference type="OrthoDB" id="9787851at2"/>
<reference evidence="11 12" key="1">
    <citation type="submission" date="2018-11" db="EMBL/GenBank/DDBJ databases">
        <authorList>
            <person name="Na S.W."/>
            <person name="Baik M."/>
        </authorList>
    </citation>
    <scope>NUCLEOTIDE SEQUENCE [LARGE SCALE GENOMIC DNA]</scope>
    <source>
        <strain evidence="11 12">E39</strain>
    </source>
</reference>
<dbReference type="EMBL" id="CP033459">
    <property type="protein sequence ID" value="QFQ13579.1"/>
    <property type="molecule type" value="Genomic_DNA"/>
</dbReference>
<evidence type="ECO:0000256" key="1">
    <source>
        <dbReference type="ARBA" id="ARBA00004202"/>
    </source>
</evidence>
<keyword evidence="12" id="KW-1185">Reference proteome</keyword>
<dbReference type="PROSITE" id="PS50893">
    <property type="entry name" value="ABC_TRANSPORTER_2"/>
    <property type="match status" value="1"/>
</dbReference>
<keyword evidence="6 11" id="KW-0067">ATP-binding</keyword>
<keyword evidence="8" id="KW-0406">Ion transport</keyword>
<dbReference type="RefSeq" id="WP_111899084.1">
    <property type="nucleotide sequence ID" value="NZ_CP033459.1"/>
</dbReference>
<evidence type="ECO:0000256" key="7">
    <source>
        <dbReference type="ARBA" id="ARBA00023004"/>
    </source>
</evidence>
<protein>
    <submittedName>
        <fullName evidence="11">ABC transporter ATP-binding protein</fullName>
    </submittedName>
</protein>
<dbReference type="InterPro" id="IPR051535">
    <property type="entry name" value="Siderophore_ABC-ATPase"/>
</dbReference>
<dbReference type="AlphaFoldDB" id="A0A5P8E975"/>
<dbReference type="InterPro" id="IPR027417">
    <property type="entry name" value="P-loop_NTPase"/>
</dbReference>
<sequence>MKESVLVVSDLSVGYRRRVVASGLSGCLPAGSVTALIGRNGTGKSTLLKTLCGFLSPMGGEIIWQGKPLSDYSRSELSRMVSVVLTHRPDTEMLLVREVVEMGRIPYTPFSGKMRAEDKEKVDQSMAMAGVSHLERRRLVSLSDGERQRVMIAKALAQETPVILLDEPTAFLDYVAKVEILRLLRQLAKEEGKTILLTTHDLRQSFSIADAIWEMRDGGMTVGTPDDFQQLLDKSETF</sequence>
<evidence type="ECO:0000256" key="3">
    <source>
        <dbReference type="ARBA" id="ARBA00022475"/>
    </source>
</evidence>
<dbReference type="GO" id="GO:0005524">
    <property type="term" value="F:ATP binding"/>
    <property type="evidence" value="ECO:0007669"/>
    <property type="project" value="UniProtKB-KW"/>
</dbReference>
<evidence type="ECO:0000256" key="2">
    <source>
        <dbReference type="ARBA" id="ARBA00022448"/>
    </source>
</evidence>
<dbReference type="GO" id="GO:0016887">
    <property type="term" value="F:ATP hydrolysis activity"/>
    <property type="evidence" value="ECO:0007669"/>
    <property type="project" value="InterPro"/>
</dbReference>
<dbReference type="GO" id="GO:0006826">
    <property type="term" value="P:iron ion transport"/>
    <property type="evidence" value="ECO:0007669"/>
    <property type="project" value="UniProtKB-KW"/>
</dbReference>
<keyword evidence="5" id="KW-0547">Nucleotide-binding</keyword>
<keyword evidence="9" id="KW-0472">Membrane</keyword>
<evidence type="ECO:0000313" key="12">
    <source>
        <dbReference type="Proteomes" id="UP000249375"/>
    </source>
</evidence>
<dbReference type="Gene3D" id="3.40.50.300">
    <property type="entry name" value="P-loop containing nucleotide triphosphate hydrolases"/>
    <property type="match status" value="1"/>
</dbReference>
<dbReference type="KEGG" id="alq:C7Y71_011500"/>
<name>A0A5P8E975_9BACT</name>
<organism evidence="11 12">
    <name type="scientific">Pseudoprevotella muciniphila</name>
    <dbReference type="NCBI Taxonomy" id="2133944"/>
    <lineage>
        <taxon>Bacteria</taxon>
        <taxon>Pseudomonadati</taxon>
        <taxon>Bacteroidota</taxon>
        <taxon>Bacteroidia</taxon>
        <taxon>Bacteroidales</taxon>
        <taxon>Prevotellaceae</taxon>
        <taxon>Pseudoprevotella</taxon>
    </lineage>
</organism>
<dbReference type="PANTHER" id="PTHR42771:SF2">
    <property type="entry name" value="IRON(3+)-HYDROXAMATE IMPORT ATP-BINDING PROTEIN FHUC"/>
    <property type="match status" value="1"/>
</dbReference>
<dbReference type="PANTHER" id="PTHR42771">
    <property type="entry name" value="IRON(3+)-HYDROXAMATE IMPORT ATP-BINDING PROTEIN FHUC"/>
    <property type="match status" value="1"/>
</dbReference>
<evidence type="ECO:0000256" key="5">
    <source>
        <dbReference type="ARBA" id="ARBA00022741"/>
    </source>
</evidence>
<dbReference type="Proteomes" id="UP000249375">
    <property type="component" value="Chromosome"/>
</dbReference>
<dbReference type="SUPFAM" id="SSF52540">
    <property type="entry name" value="P-loop containing nucleoside triphosphate hydrolases"/>
    <property type="match status" value="1"/>
</dbReference>
<dbReference type="InterPro" id="IPR003593">
    <property type="entry name" value="AAA+_ATPase"/>
</dbReference>
<comment type="subcellular location">
    <subcellularLocation>
        <location evidence="1">Cell membrane</location>
        <topology evidence="1">Peripheral membrane protein</topology>
    </subcellularLocation>
</comment>
<keyword evidence="3" id="KW-1003">Cell membrane</keyword>
<keyword evidence="7" id="KW-0408">Iron</keyword>
<dbReference type="GO" id="GO:0005886">
    <property type="term" value="C:plasma membrane"/>
    <property type="evidence" value="ECO:0007669"/>
    <property type="project" value="UniProtKB-SubCell"/>
</dbReference>
<dbReference type="InterPro" id="IPR003439">
    <property type="entry name" value="ABC_transporter-like_ATP-bd"/>
</dbReference>
<evidence type="ECO:0000259" key="10">
    <source>
        <dbReference type="PROSITE" id="PS50893"/>
    </source>
</evidence>
<gene>
    <name evidence="11" type="ORF">C7Y71_011500</name>
</gene>
<keyword evidence="4" id="KW-0410">Iron transport</keyword>
<evidence type="ECO:0000256" key="4">
    <source>
        <dbReference type="ARBA" id="ARBA00022496"/>
    </source>
</evidence>
<keyword evidence="2" id="KW-0813">Transport</keyword>
<proteinExistence type="predicted"/>
<evidence type="ECO:0000313" key="11">
    <source>
        <dbReference type="EMBL" id="QFQ13579.1"/>
    </source>
</evidence>
<evidence type="ECO:0000256" key="6">
    <source>
        <dbReference type="ARBA" id="ARBA00022840"/>
    </source>
</evidence>
<accession>A0A5P8E975</accession>
<evidence type="ECO:0000256" key="9">
    <source>
        <dbReference type="ARBA" id="ARBA00023136"/>
    </source>
</evidence>